<feature type="domain" description="HTH tetR-type" evidence="5">
    <location>
        <begin position="6"/>
        <end position="66"/>
    </location>
</feature>
<sequence length="222" mass="24978">MGRPKEFNSEFVMAAATDCYWRDGVARTSISSLVEAMKIQRSSFYNSFGSREGILATVLNRYMDASPLNQLVNDIQDKETSADIALIDLILDFSHFLANNGQGRGCLFFNGLSELSARDGQIYEIYQDYYLRLMGGLSQLLDRYKREISQSEGVNAISIDHFLCILMSLAHFSKLDPSELRLARIGLDQLSGLSPHFATLIKTQARSVETMRQSQEAQRLQA</sequence>
<reference evidence="6 7" key="1">
    <citation type="submission" date="2018-01" db="EMBL/GenBank/DDBJ databases">
        <title>The draft genome sequence of Cohaesibacter sp. H1304.</title>
        <authorList>
            <person name="Wang N.-N."/>
            <person name="Du Z.-J."/>
        </authorList>
    </citation>
    <scope>NUCLEOTIDE SEQUENCE [LARGE SCALE GENOMIC DNA]</scope>
    <source>
        <strain evidence="6 7">H1304</strain>
    </source>
</reference>
<dbReference type="InterPro" id="IPR001647">
    <property type="entry name" value="HTH_TetR"/>
</dbReference>
<evidence type="ECO:0000256" key="1">
    <source>
        <dbReference type="ARBA" id="ARBA00023015"/>
    </source>
</evidence>
<evidence type="ECO:0000256" key="4">
    <source>
        <dbReference type="PROSITE-ProRule" id="PRU00335"/>
    </source>
</evidence>
<dbReference type="PANTHER" id="PTHR47506">
    <property type="entry name" value="TRANSCRIPTIONAL REGULATORY PROTEIN"/>
    <property type="match status" value="1"/>
</dbReference>
<accession>A0A2N5XKE0</accession>
<organism evidence="6 7">
    <name type="scientific">Cohaesibacter celericrescens</name>
    <dbReference type="NCBI Taxonomy" id="2067669"/>
    <lineage>
        <taxon>Bacteria</taxon>
        <taxon>Pseudomonadati</taxon>
        <taxon>Pseudomonadota</taxon>
        <taxon>Alphaproteobacteria</taxon>
        <taxon>Hyphomicrobiales</taxon>
        <taxon>Cohaesibacteraceae</taxon>
    </lineage>
</organism>
<proteinExistence type="predicted"/>
<name>A0A2N5XKE0_9HYPH</name>
<dbReference type="EMBL" id="PKUQ01000055">
    <property type="protein sequence ID" value="PLW74908.1"/>
    <property type="molecule type" value="Genomic_DNA"/>
</dbReference>
<evidence type="ECO:0000259" key="5">
    <source>
        <dbReference type="PROSITE" id="PS50977"/>
    </source>
</evidence>
<dbReference type="PANTHER" id="PTHR47506:SF1">
    <property type="entry name" value="HTH-TYPE TRANSCRIPTIONAL REGULATOR YJDC"/>
    <property type="match status" value="1"/>
</dbReference>
<feature type="DNA-binding region" description="H-T-H motif" evidence="4">
    <location>
        <begin position="29"/>
        <end position="48"/>
    </location>
</feature>
<protein>
    <recommendedName>
        <fullName evidence="5">HTH tetR-type domain-containing protein</fullName>
    </recommendedName>
</protein>
<dbReference type="Pfam" id="PF00440">
    <property type="entry name" value="TetR_N"/>
    <property type="match status" value="1"/>
</dbReference>
<dbReference type="SUPFAM" id="SSF46689">
    <property type="entry name" value="Homeodomain-like"/>
    <property type="match status" value="1"/>
</dbReference>
<dbReference type="PROSITE" id="PS50977">
    <property type="entry name" value="HTH_TETR_2"/>
    <property type="match status" value="1"/>
</dbReference>
<gene>
    <name evidence="6" type="ORF">C0081_21595</name>
</gene>
<dbReference type="SUPFAM" id="SSF48498">
    <property type="entry name" value="Tetracyclin repressor-like, C-terminal domain"/>
    <property type="match status" value="1"/>
</dbReference>
<evidence type="ECO:0000256" key="2">
    <source>
        <dbReference type="ARBA" id="ARBA00023125"/>
    </source>
</evidence>
<keyword evidence="7" id="KW-1185">Reference proteome</keyword>
<keyword evidence="1" id="KW-0805">Transcription regulation</keyword>
<dbReference type="OrthoDB" id="9795242at2"/>
<dbReference type="AlphaFoldDB" id="A0A2N5XKE0"/>
<comment type="caution">
    <text evidence="6">The sequence shown here is derived from an EMBL/GenBank/DDBJ whole genome shotgun (WGS) entry which is preliminary data.</text>
</comment>
<evidence type="ECO:0000256" key="3">
    <source>
        <dbReference type="ARBA" id="ARBA00023163"/>
    </source>
</evidence>
<dbReference type="RefSeq" id="WP_101535807.1">
    <property type="nucleotide sequence ID" value="NZ_JBFHIU010000004.1"/>
</dbReference>
<dbReference type="InterPro" id="IPR036271">
    <property type="entry name" value="Tet_transcr_reg_TetR-rel_C_sf"/>
</dbReference>
<keyword evidence="2 4" id="KW-0238">DNA-binding</keyword>
<dbReference type="Gene3D" id="1.10.357.10">
    <property type="entry name" value="Tetracycline Repressor, domain 2"/>
    <property type="match status" value="1"/>
</dbReference>
<keyword evidence="3" id="KW-0804">Transcription</keyword>
<evidence type="ECO:0000313" key="6">
    <source>
        <dbReference type="EMBL" id="PLW74908.1"/>
    </source>
</evidence>
<dbReference type="GO" id="GO:0003677">
    <property type="term" value="F:DNA binding"/>
    <property type="evidence" value="ECO:0007669"/>
    <property type="project" value="UniProtKB-UniRule"/>
</dbReference>
<dbReference type="Proteomes" id="UP000234881">
    <property type="component" value="Unassembled WGS sequence"/>
</dbReference>
<dbReference type="InterPro" id="IPR009057">
    <property type="entry name" value="Homeodomain-like_sf"/>
</dbReference>
<evidence type="ECO:0000313" key="7">
    <source>
        <dbReference type="Proteomes" id="UP000234881"/>
    </source>
</evidence>